<evidence type="ECO:0000256" key="3">
    <source>
        <dbReference type="ARBA" id="ARBA00022884"/>
    </source>
</evidence>
<name>A0A285HRN2_9FIRM</name>
<dbReference type="InterPro" id="IPR022801">
    <property type="entry name" value="Ribosomal_uS4"/>
</dbReference>
<dbReference type="Gene3D" id="1.10.1050.10">
    <property type="entry name" value="Ribosomal Protein S4 Delta 41, Chain A, domain 1"/>
    <property type="match status" value="1"/>
</dbReference>
<dbReference type="InterPro" id="IPR036986">
    <property type="entry name" value="S4_RNA-bd_sf"/>
</dbReference>
<evidence type="ECO:0000259" key="9">
    <source>
        <dbReference type="SMART" id="SM00363"/>
    </source>
</evidence>
<dbReference type="OrthoDB" id="9803672at2"/>
<dbReference type="PANTHER" id="PTHR11831">
    <property type="entry name" value="30S 40S RIBOSOMAL PROTEIN"/>
    <property type="match status" value="1"/>
</dbReference>
<keyword evidence="2 7" id="KW-0699">rRNA-binding</keyword>
<feature type="domain" description="RNA-binding S4" evidence="9">
    <location>
        <begin position="88"/>
        <end position="153"/>
    </location>
</feature>
<dbReference type="GO" id="GO:0042274">
    <property type="term" value="P:ribosomal small subunit biogenesis"/>
    <property type="evidence" value="ECO:0007669"/>
    <property type="project" value="TreeGrafter"/>
</dbReference>
<dbReference type="GO" id="GO:0006412">
    <property type="term" value="P:translation"/>
    <property type="evidence" value="ECO:0007669"/>
    <property type="project" value="UniProtKB-UniRule"/>
</dbReference>
<dbReference type="PROSITE" id="PS50889">
    <property type="entry name" value="S4"/>
    <property type="match status" value="1"/>
</dbReference>
<proteinExistence type="inferred from homology"/>
<keyword evidence="5 7" id="KW-0687">Ribonucleoprotein</keyword>
<organism evidence="11 12">
    <name type="scientific">Orenia metallireducens</name>
    <dbReference type="NCBI Taxonomy" id="1413210"/>
    <lineage>
        <taxon>Bacteria</taxon>
        <taxon>Bacillati</taxon>
        <taxon>Bacillota</taxon>
        <taxon>Clostridia</taxon>
        <taxon>Halanaerobiales</taxon>
        <taxon>Halobacteroidaceae</taxon>
        <taxon>Orenia</taxon>
    </lineage>
</organism>
<dbReference type="Pfam" id="PF00163">
    <property type="entry name" value="Ribosomal_S4"/>
    <property type="match status" value="1"/>
</dbReference>
<protein>
    <recommendedName>
        <fullName evidence="6 7">Small ribosomal subunit protein uS4</fullName>
    </recommendedName>
</protein>
<dbReference type="GO" id="GO:0015935">
    <property type="term" value="C:small ribosomal subunit"/>
    <property type="evidence" value="ECO:0007669"/>
    <property type="project" value="InterPro"/>
</dbReference>
<dbReference type="HAMAP" id="MF_01306_B">
    <property type="entry name" value="Ribosomal_uS4_B"/>
    <property type="match status" value="1"/>
</dbReference>
<comment type="subunit">
    <text evidence="7">Part of the 30S ribosomal subunit. Contacts protein S5. The interaction surface between S4 and S5 is involved in control of translational fidelity.</text>
</comment>
<dbReference type="AlphaFoldDB" id="A0A285HRN2"/>
<dbReference type="SUPFAM" id="SSF55174">
    <property type="entry name" value="Alpha-L RNA-binding motif"/>
    <property type="match status" value="1"/>
</dbReference>
<evidence type="ECO:0000313" key="11">
    <source>
        <dbReference type="EMBL" id="SNY38357.1"/>
    </source>
</evidence>
<dbReference type="PANTHER" id="PTHR11831:SF4">
    <property type="entry name" value="SMALL RIBOSOMAL SUBUNIT PROTEIN US4M"/>
    <property type="match status" value="1"/>
</dbReference>
<dbReference type="InterPro" id="IPR005709">
    <property type="entry name" value="Ribosomal_uS4_bac-type"/>
</dbReference>
<dbReference type="EMBL" id="OBDZ01000023">
    <property type="protein sequence ID" value="SNY38357.1"/>
    <property type="molecule type" value="Genomic_DNA"/>
</dbReference>
<evidence type="ECO:0000256" key="8">
    <source>
        <dbReference type="RuleBase" id="RU003699"/>
    </source>
</evidence>
<keyword evidence="3 7" id="KW-0694">RNA-binding</keyword>
<evidence type="ECO:0000256" key="5">
    <source>
        <dbReference type="ARBA" id="ARBA00023274"/>
    </source>
</evidence>
<sequence>MANMKGPRFKEARRLGLNVHGHPKAMNRANSRTSRDARKLSDYGKQLLEKQRLRAYYGVMEKQFKRYVKQAMNEEGITGENIVKKLETRLDNLIYRIGFARSTRQARQLVSHGHILVNGEKVDRPSYQVQVGDEISLKEASRKVDMFKENFLEMTLPEYPYLTRDMENFSGKLVSLPNREDVPIEIDDHLVVEFYSRQ</sequence>
<evidence type="ECO:0000256" key="7">
    <source>
        <dbReference type="HAMAP-Rule" id="MF_01306"/>
    </source>
</evidence>
<dbReference type="CDD" id="cd00165">
    <property type="entry name" value="S4"/>
    <property type="match status" value="1"/>
</dbReference>
<evidence type="ECO:0000313" key="12">
    <source>
        <dbReference type="Proteomes" id="UP000219573"/>
    </source>
</evidence>
<comment type="similarity">
    <text evidence="1 7 8">Belongs to the universal ribosomal protein uS4 family.</text>
</comment>
<evidence type="ECO:0000256" key="1">
    <source>
        <dbReference type="ARBA" id="ARBA00007465"/>
    </source>
</evidence>
<dbReference type="SMART" id="SM01390">
    <property type="entry name" value="Ribosomal_S4"/>
    <property type="match status" value="1"/>
</dbReference>
<accession>A0A285HRN2</accession>
<comment type="function">
    <text evidence="7">With S5 and S12 plays an important role in translational accuracy.</text>
</comment>
<gene>
    <name evidence="7" type="primary">rpsD</name>
    <name evidence="11" type="ORF">SAMN06265827_12354</name>
</gene>
<evidence type="ECO:0000256" key="2">
    <source>
        <dbReference type="ARBA" id="ARBA00022730"/>
    </source>
</evidence>
<dbReference type="InterPro" id="IPR001912">
    <property type="entry name" value="Ribosomal_uS4_N"/>
</dbReference>
<dbReference type="Proteomes" id="UP000219573">
    <property type="component" value="Unassembled WGS sequence"/>
</dbReference>
<keyword evidence="12" id="KW-1185">Reference proteome</keyword>
<comment type="function">
    <text evidence="7">One of the primary rRNA binding proteins, it binds directly to 16S rRNA where it nucleates assembly of the body of the 30S subunit.</text>
</comment>
<dbReference type="InterPro" id="IPR018079">
    <property type="entry name" value="Ribosomal_uS4_CS"/>
</dbReference>
<dbReference type="SMART" id="SM00363">
    <property type="entry name" value="S4"/>
    <property type="match status" value="1"/>
</dbReference>
<dbReference type="Gene3D" id="3.10.290.10">
    <property type="entry name" value="RNA-binding S4 domain"/>
    <property type="match status" value="1"/>
</dbReference>
<dbReference type="NCBIfam" id="NF003717">
    <property type="entry name" value="PRK05327.1"/>
    <property type="match status" value="1"/>
</dbReference>
<evidence type="ECO:0000256" key="4">
    <source>
        <dbReference type="ARBA" id="ARBA00022980"/>
    </source>
</evidence>
<dbReference type="PROSITE" id="PS00632">
    <property type="entry name" value="RIBOSOMAL_S4"/>
    <property type="match status" value="1"/>
</dbReference>
<dbReference type="NCBIfam" id="TIGR01017">
    <property type="entry name" value="rpsD_bact"/>
    <property type="match status" value="1"/>
</dbReference>
<dbReference type="FunFam" id="3.10.290.10:FF:000001">
    <property type="entry name" value="30S ribosomal protein S4"/>
    <property type="match status" value="1"/>
</dbReference>
<dbReference type="GO" id="GO:0019843">
    <property type="term" value="F:rRNA binding"/>
    <property type="evidence" value="ECO:0007669"/>
    <property type="project" value="UniProtKB-UniRule"/>
</dbReference>
<evidence type="ECO:0000256" key="6">
    <source>
        <dbReference type="ARBA" id="ARBA00035254"/>
    </source>
</evidence>
<dbReference type="InterPro" id="IPR002942">
    <property type="entry name" value="S4_RNA-bd"/>
</dbReference>
<dbReference type="RefSeq" id="WP_097018795.1">
    <property type="nucleotide sequence ID" value="NZ_OBDZ01000023.1"/>
</dbReference>
<keyword evidence="4 7" id="KW-0689">Ribosomal protein</keyword>
<reference evidence="12" key="1">
    <citation type="submission" date="2017-09" db="EMBL/GenBank/DDBJ databases">
        <authorList>
            <person name="Varghese N."/>
            <person name="Submissions S."/>
        </authorList>
    </citation>
    <scope>NUCLEOTIDE SEQUENCE [LARGE SCALE GENOMIC DNA]</scope>
    <source>
        <strain evidence="12">MSL47</strain>
    </source>
</reference>
<evidence type="ECO:0000259" key="10">
    <source>
        <dbReference type="SMART" id="SM01390"/>
    </source>
</evidence>
<dbReference type="STRING" id="1413210.U472_07555"/>
<feature type="domain" description="Small ribosomal subunit protein uS4 N-terminal" evidence="10">
    <location>
        <begin position="3"/>
        <end position="87"/>
    </location>
</feature>
<dbReference type="Pfam" id="PF01479">
    <property type="entry name" value="S4"/>
    <property type="match status" value="1"/>
</dbReference>
<dbReference type="GO" id="GO:0003735">
    <property type="term" value="F:structural constituent of ribosome"/>
    <property type="evidence" value="ECO:0007669"/>
    <property type="project" value="InterPro"/>
</dbReference>